<evidence type="ECO:0000313" key="1">
    <source>
        <dbReference type="EMBL" id="MPM38173.1"/>
    </source>
</evidence>
<comment type="caution">
    <text evidence="1">The sequence shown here is derived from an EMBL/GenBank/DDBJ whole genome shotgun (WGS) entry which is preliminary data.</text>
</comment>
<proteinExistence type="predicted"/>
<gene>
    <name evidence="1" type="ORF">SDC9_84800</name>
</gene>
<reference evidence="1" key="1">
    <citation type="submission" date="2019-08" db="EMBL/GenBank/DDBJ databases">
        <authorList>
            <person name="Kucharzyk K."/>
            <person name="Murdoch R.W."/>
            <person name="Higgins S."/>
            <person name="Loffler F."/>
        </authorList>
    </citation>
    <scope>NUCLEOTIDE SEQUENCE</scope>
</reference>
<name>A0A644ZHK6_9ZZZZ</name>
<organism evidence="1">
    <name type="scientific">bioreactor metagenome</name>
    <dbReference type="NCBI Taxonomy" id="1076179"/>
    <lineage>
        <taxon>unclassified sequences</taxon>
        <taxon>metagenomes</taxon>
        <taxon>ecological metagenomes</taxon>
    </lineage>
</organism>
<sequence>MEFKAESNLVESISSDNINGVRNALIEYIIRDSGNTQEIINALNYAKELMDEIFQPYDGKELKDASQWNKEYFLNGVDELRNNFSEVRFHHLCLVGAHISPISNNQDTIIINNTEPVTDIEVQVEKLKTGVALGVGLLIGFLIGNRITKK</sequence>
<dbReference type="EMBL" id="VSSQ01008196">
    <property type="protein sequence ID" value="MPM38173.1"/>
    <property type="molecule type" value="Genomic_DNA"/>
</dbReference>
<protein>
    <submittedName>
        <fullName evidence="1">Uncharacterized protein</fullName>
    </submittedName>
</protein>
<dbReference type="AlphaFoldDB" id="A0A644ZHK6"/>
<accession>A0A644ZHK6</accession>